<dbReference type="AlphaFoldDB" id="A0A8C4X3G0"/>
<reference evidence="14" key="3">
    <citation type="submission" date="2025-09" db="UniProtKB">
        <authorList>
            <consortium name="Ensembl"/>
        </authorList>
    </citation>
    <scope>IDENTIFICATION</scope>
</reference>
<comment type="subcellular location">
    <subcellularLocation>
        <location evidence="1">Cell membrane</location>
        <topology evidence="1">Multi-pass membrane protein</topology>
    </subcellularLocation>
</comment>
<evidence type="ECO:0000256" key="4">
    <source>
        <dbReference type="ARBA" id="ARBA00022989"/>
    </source>
</evidence>
<evidence type="ECO:0000256" key="11">
    <source>
        <dbReference type="RuleBase" id="RU000688"/>
    </source>
</evidence>
<keyword evidence="3 11" id="KW-0812">Transmembrane</keyword>
<dbReference type="PROSITE" id="PS00237">
    <property type="entry name" value="G_PROTEIN_RECEP_F1_1"/>
    <property type="match status" value="1"/>
</dbReference>
<dbReference type="FunFam" id="1.20.1070.10:FF:000030">
    <property type="entry name" value="trace amine-associated receptor 1"/>
    <property type="match status" value="1"/>
</dbReference>
<dbReference type="Ensembl" id="ENSECRT00000002698.1">
    <property type="protein sequence ID" value="ENSECRP00000002657.1"/>
    <property type="gene ID" value="ENSECRG00000001792.1"/>
</dbReference>
<feature type="domain" description="G-protein coupled receptors family 1 profile" evidence="13">
    <location>
        <begin position="73"/>
        <end position="333"/>
    </location>
</feature>
<dbReference type="PANTHER" id="PTHR24249:SF381">
    <property type="entry name" value="TRACE AMINE ASSOCIATED RECEPTOR 19P-RELATED"/>
    <property type="match status" value="1"/>
</dbReference>
<feature type="transmembrane region" description="Helical" evidence="12">
    <location>
        <begin position="224"/>
        <end position="244"/>
    </location>
</feature>
<evidence type="ECO:0000256" key="1">
    <source>
        <dbReference type="ARBA" id="ARBA00004651"/>
    </source>
</evidence>
<evidence type="ECO:0000256" key="8">
    <source>
        <dbReference type="ARBA" id="ARBA00023170"/>
    </source>
</evidence>
<evidence type="ECO:0000256" key="3">
    <source>
        <dbReference type="ARBA" id="ARBA00022692"/>
    </source>
</evidence>
<feature type="transmembrane region" description="Helical" evidence="12">
    <location>
        <begin position="315"/>
        <end position="336"/>
    </location>
</feature>
<accession>A0A8C4X3G0</accession>
<evidence type="ECO:0000256" key="9">
    <source>
        <dbReference type="ARBA" id="ARBA00023180"/>
    </source>
</evidence>
<dbReference type="SUPFAM" id="SSF81321">
    <property type="entry name" value="Family A G protein-coupled receptor-like"/>
    <property type="match status" value="1"/>
</dbReference>
<evidence type="ECO:0000256" key="7">
    <source>
        <dbReference type="ARBA" id="ARBA00023157"/>
    </source>
</evidence>
<dbReference type="InterPro" id="IPR017452">
    <property type="entry name" value="GPCR_Rhodpsn_7TM"/>
</dbReference>
<dbReference type="GO" id="GO:0001594">
    <property type="term" value="F:trace-amine receptor activity"/>
    <property type="evidence" value="ECO:0007669"/>
    <property type="project" value="TreeGrafter"/>
</dbReference>
<dbReference type="Proteomes" id="UP000694620">
    <property type="component" value="Chromosome 3"/>
</dbReference>
<feature type="transmembrane region" description="Helical" evidence="12">
    <location>
        <begin position="130"/>
        <end position="152"/>
    </location>
</feature>
<dbReference type="CDD" id="cd15055">
    <property type="entry name" value="7tmA_TAARs"/>
    <property type="match status" value="1"/>
</dbReference>
<evidence type="ECO:0000256" key="10">
    <source>
        <dbReference type="ARBA" id="ARBA00023224"/>
    </source>
</evidence>
<feature type="transmembrane region" description="Helical" evidence="12">
    <location>
        <begin position="93"/>
        <end position="118"/>
    </location>
</feature>
<sequence>DCPSSGRGMALYASCIILNKIISKELIHLQVQRSMQYCYPSVNRSCVKEMWASEVSVVLYTFSISAVLITVLGNLVVIVSFSHFKQLHTPSNLLVLSLAVADFFVGIFSMPLKLLAIIESCWYFGDMLCFIHIFISFLLTSVSLSNLVFIAVDRYVAVCDPLLYSAKITIPLVGIFILCSWVSSVVYTWAILYFKGMLFTYETENSCIGDCGVMYTELWTMVDLLATFILPCSVMICLYTKIFIVAKRHLKIINALSREMHRTQKNHSNISKRSEGKAAKTLGIVISVFLLCWVPYYFCIIINSYTMTVVPMEIFSIFTCIVYFNSGMNPIIYALFYPWFQKSLKLIITFKICSPASSLISMFAEKK</sequence>
<keyword evidence="7" id="KW-1015">Disulfide bond</keyword>
<evidence type="ECO:0000256" key="6">
    <source>
        <dbReference type="ARBA" id="ARBA00023136"/>
    </source>
</evidence>
<feature type="transmembrane region" description="Helical" evidence="12">
    <location>
        <begin position="172"/>
        <end position="194"/>
    </location>
</feature>
<organism evidence="14 15">
    <name type="scientific">Erpetoichthys calabaricus</name>
    <name type="common">Rope fish</name>
    <name type="synonym">Calamoichthys calabaricus</name>
    <dbReference type="NCBI Taxonomy" id="27687"/>
    <lineage>
        <taxon>Eukaryota</taxon>
        <taxon>Metazoa</taxon>
        <taxon>Chordata</taxon>
        <taxon>Craniata</taxon>
        <taxon>Vertebrata</taxon>
        <taxon>Euteleostomi</taxon>
        <taxon>Actinopterygii</taxon>
        <taxon>Polypteriformes</taxon>
        <taxon>Polypteridae</taxon>
        <taxon>Erpetoichthys</taxon>
    </lineage>
</organism>
<evidence type="ECO:0000259" key="13">
    <source>
        <dbReference type="PROSITE" id="PS50262"/>
    </source>
</evidence>
<keyword evidence="2" id="KW-1003">Cell membrane</keyword>
<evidence type="ECO:0000313" key="14">
    <source>
        <dbReference type="Ensembl" id="ENSECRP00000002657.1"/>
    </source>
</evidence>
<dbReference type="InterPro" id="IPR050569">
    <property type="entry name" value="TAAR"/>
</dbReference>
<dbReference type="Gene3D" id="1.20.1070.10">
    <property type="entry name" value="Rhodopsin 7-helix transmembrane proteins"/>
    <property type="match status" value="1"/>
</dbReference>
<feature type="transmembrane region" description="Helical" evidence="12">
    <location>
        <begin position="282"/>
        <end position="303"/>
    </location>
</feature>
<reference evidence="14" key="2">
    <citation type="submission" date="2025-08" db="UniProtKB">
        <authorList>
            <consortium name="Ensembl"/>
        </authorList>
    </citation>
    <scope>IDENTIFICATION</scope>
</reference>
<dbReference type="InterPro" id="IPR000276">
    <property type="entry name" value="GPCR_Rhodpsn"/>
</dbReference>
<keyword evidence="4 12" id="KW-1133">Transmembrane helix</keyword>
<evidence type="ECO:0000256" key="12">
    <source>
        <dbReference type="SAM" id="Phobius"/>
    </source>
</evidence>
<dbReference type="PANTHER" id="PTHR24249">
    <property type="entry name" value="HISTAMINE RECEPTOR-RELATED G-PROTEIN COUPLED RECEPTOR"/>
    <property type="match status" value="1"/>
</dbReference>
<comment type="similarity">
    <text evidence="11">Belongs to the G-protein coupled receptor 1 family.</text>
</comment>
<keyword evidence="10 11" id="KW-0807">Transducer</keyword>
<protein>
    <submittedName>
        <fullName evidence="14">Trace amine-associated receptor 13c-like</fullName>
    </submittedName>
</protein>
<keyword evidence="8 11" id="KW-0675">Receptor</keyword>
<dbReference type="GO" id="GO:0005886">
    <property type="term" value="C:plasma membrane"/>
    <property type="evidence" value="ECO:0007669"/>
    <property type="project" value="UniProtKB-SubCell"/>
</dbReference>
<dbReference type="PRINTS" id="PR00237">
    <property type="entry name" value="GPCRRHODOPSN"/>
</dbReference>
<keyword evidence="15" id="KW-1185">Reference proteome</keyword>
<dbReference type="GeneTree" id="ENSGT01120000271932"/>
<dbReference type="Pfam" id="PF00001">
    <property type="entry name" value="7tm_1"/>
    <property type="match status" value="1"/>
</dbReference>
<evidence type="ECO:0000256" key="5">
    <source>
        <dbReference type="ARBA" id="ARBA00023040"/>
    </source>
</evidence>
<name>A0A8C4X3G0_ERPCA</name>
<proteinExistence type="inferred from homology"/>
<feature type="transmembrane region" description="Helical" evidence="12">
    <location>
        <begin position="57"/>
        <end position="81"/>
    </location>
</feature>
<keyword evidence="9" id="KW-0325">Glycoprotein</keyword>
<dbReference type="SMART" id="SM01381">
    <property type="entry name" value="7TM_GPCR_Srsx"/>
    <property type="match status" value="1"/>
</dbReference>
<reference evidence="14" key="1">
    <citation type="submission" date="2021-06" db="EMBL/GenBank/DDBJ databases">
        <authorList>
            <consortium name="Wellcome Sanger Institute Data Sharing"/>
        </authorList>
    </citation>
    <scope>NUCLEOTIDE SEQUENCE [LARGE SCALE GENOMIC DNA]</scope>
</reference>
<keyword evidence="5 11" id="KW-0297">G-protein coupled receptor</keyword>
<evidence type="ECO:0000256" key="2">
    <source>
        <dbReference type="ARBA" id="ARBA00022475"/>
    </source>
</evidence>
<evidence type="ECO:0000313" key="15">
    <source>
        <dbReference type="Proteomes" id="UP000694620"/>
    </source>
</evidence>
<keyword evidence="6 12" id="KW-0472">Membrane</keyword>
<dbReference type="PROSITE" id="PS50262">
    <property type="entry name" value="G_PROTEIN_RECEP_F1_2"/>
    <property type="match status" value="1"/>
</dbReference>